<sequence>MTLPLTSQPNRPMEPPTAAKTTSTQLFGWKGRLYCAQLRRRSLLGQYVSYIIMLAPVLWWALSSGPVVPYPESPNASIYSYLPDNNPHTLNNWLSGVITKRGPQGMDPFWKRFLTVYKEYWGLRSFWPEA</sequence>
<reference evidence="1" key="1">
    <citation type="submission" date="2022-04" db="EMBL/GenBank/DDBJ databases">
        <title>Genome of the entomopathogenic fungus Entomophthora muscae.</title>
        <authorList>
            <person name="Elya C."/>
            <person name="Lovett B.R."/>
            <person name="Lee E."/>
            <person name="Macias A.M."/>
            <person name="Hajek A.E."/>
            <person name="De Bivort B.L."/>
            <person name="Kasson M.T."/>
            <person name="De Fine Licht H.H."/>
            <person name="Stajich J.E."/>
        </authorList>
    </citation>
    <scope>NUCLEOTIDE SEQUENCE</scope>
    <source>
        <strain evidence="1">Berkeley</strain>
    </source>
</reference>
<dbReference type="EMBL" id="QTSX02002855">
    <property type="protein sequence ID" value="KAJ9074520.1"/>
    <property type="molecule type" value="Genomic_DNA"/>
</dbReference>
<name>A0ACC2TJ58_9FUNG</name>
<accession>A0ACC2TJ58</accession>
<keyword evidence="2" id="KW-1185">Reference proteome</keyword>
<proteinExistence type="predicted"/>
<gene>
    <name evidence="1" type="ORF">DSO57_1005543</name>
</gene>
<protein>
    <submittedName>
        <fullName evidence="1">Uncharacterized protein</fullName>
    </submittedName>
</protein>
<evidence type="ECO:0000313" key="1">
    <source>
        <dbReference type="EMBL" id="KAJ9074520.1"/>
    </source>
</evidence>
<dbReference type="Proteomes" id="UP001165960">
    <property type="component" value="Unassembled WGS sequence"/>
</dbReference>
<organism evidence="1 2">
    <name type="scientific">Entomophthora muscae</name>
    <dbReference type="NCBI Taxonomy" id="34485"/>
    <lineage>
        <taxon>Eukaryota</taxon>
        <taxon>Fungi</taxon>
        <taxon>Fungi incertae sedis</taxon>
        <taxon>Zoopagomycota</taxon>
        <taxon>Entomophthoromycotina</taxon>
        <taxon>Entomophthoromycetes</taxon>
        <taxon>Entomophthorales</taxon>
        <taxon>Entomophthoraceae</taxon>
        <taxon>Entomophthora</taxon>
    </lineage>
</organism>
<comment type="caution">
    <text evidence="1">The sequence shown here is derived from an EMBL/GenBank/DDBJ whole genome shotgun (WGS) entry which is preliminary data.</text>
</comment>
<evidence type="ECO:0000313" key="2">
    <source>
        <dbReference type="Proteomes" id="UP001165960"/>
    </source>
</evidence>